<organism evidence="8 9">
    <name type="scientific">Fibroporia radiculosa</name>
    <dbReference type="NCBI Taxonomy" id="599839"/>
    <lineage>
        <taxon>Eukaryota</taxon>
        <taxon>Fungi</taxon>
        <taxon>Dikarya</taxon>
        <taxon>Basidiomycota</taxon>
        <taxon>Agaricomycotina</taxon>
        <taxon>Agaricomycetes</taxon>
        <taxon>Polyporales</taxon>
        <taxon>Fibroporiaceae</taxon>
        <taxon>Fibroporia</taxon>
    </lineage>
</organism>
<dbReference type="FunFam" id="2.40.50.140:FF:000007">
    <property type="entry name" value="40S ribosomal protein S23"/>
    <property type="match status" value="2"/>
</dbReference>
<evidence type="ECO:0000313" key="8">
    <source>
        <dbReference type="EMBL" id="CCL98689.1"/>
    </source>
</evidence>
<comment type="similarity">
    <text evidence="1">Belongs to the universal ribosomal protein uS12 family.</text>
</comment>
<dbReference type="InParanoid" id="J4H0H6"/>
<evidence type="ECO:0000256" key="6">
    <source>
        <dbReference type="SAM" id="MobiDB-lite"/>
    </source>
</evidence>
<evidence type="ECO:0000256" key="3">
    <source>
        <dbReference type="ARBA" id="ARBA00022193"/>
    </source>
</evidence>
<name>J4H0H6_9APHY</name>
<dbReference type="HOGENOM" id="CLU_027723_0_0_1"/>
<dbReference type="AlphaFoldDB" id="J4H0H6"/>
<keyword evidence="9" id="KW-1185">Reference proteome</keyword>
<dbReference type="InterPro" id="IPR012340">
    <property type="entry name" value="NA-bd_OB-fold"/>
</dbReference>
<sequence>MASYSYQLPTTGAIFFAALLNDPAATYITHIAEATEARANLRAALKESKRADDGGKDYLRLVKVLDDYLPHLYGILSCIEHGELVLKTEPIFSWRTTLSSSIFHNSPRLSIPTLATELVFTLLTYAFALSNLSRTVVHSLGAYERDRAVSDADRKAKDERLSFAVTLLCKAAGVFEYVGKECLVEWERERERVIDAGMTCPKPPDLSREVVIGLSKMALADAQTLAIRKLLSRAASDSALTPGPPLPKSHPSPVLIAKLHLECAALYSSARSLAKTPGDYRPSSKSKIKISLGKDKAQAMRDEGGEEVAPELRRYLAEEAAFHNALAQKWLGVDAGENGGTAQGGIAVGFLTWAKKDLEDLKSGSGVIGSDRDKDMRERRKEKVIAELESVNVFYKGYKNMNDTVSFQPVPSQTELQASIPTGRSAVTLRPFAKPTPAFGPGSVEDVQRQAEELHLSQENGENADAPLADAASPRSGGSLALHLPTSTSSRMGSNKPRGLQAARKLRNDRRENRWADKSYKKRALGNIYKTSPTGGSSHAKGIVLEKVGVEAKQPNSAIRKCVRVQLIKNGKKVTAFVPVWVAPRRPGPAPRGVRSSNDGCLNFVDDNDEVLISGFGRRGKAKGDIPGVRFKIVKVSGVGLLALWKEKKEKPRS</sequence>
<dbReference type="InterPro" id="IPR038499">
    <property type="entry name" value="BRO1_sf"/>
</dbReference>
<evidence type="ECO:0000256" key="2">
    <source>
        <dbReference type="ARBA" id="ARBA00010997"/>
    </source>
</evidence>
<dbReference type="Gene3D" id="2.40.50.140">
    <property type="entry name" value="Nucleic acid-binding proteins"/>
    <property type="match status" value="2"/>
</dbReference>
<dbReference type="InterPro" id="IPR006032">
    <property type="entry name" value="Ribosomal_uS12"/>
</dbReference>
<dbReference type="Proteomes" id="UP000006352">
    <property type="component" value="Unassembled WGS sequence"/>
</dbReference>
<dbReference type="GO" id="GO:0015935">
    <property type="term" value="C:small ribosomal subunit"/>
    <property type="evidence" value="ECO:0007669"/>
    <property type="project" value="InterPro"/>
</dbReference>
<dbReference type="EMBL" id="HE796896">
    <property type="protein sequence ID" value="CCL98689.1"/>
    <property type="molecule type" value="Genomic_DNA"/>
</dbReference>
<reference evidence="8 9" key="1">
    <citation type="journal article" date="2012" name="Appl. Environ. Microbiol.">
        <title>Short-read sequencing for genomic analysis of the brown rot fungus Fibroporia radiculosa.</title>
        <authorList>
            <person name="Tang J.D."/>
            <person name="Perkins A.D."/>
            <person name="Sonstegard T.S."/>
            <person name="Schroeder S.G."/>
            <person name="Burgess S.C."/>
            <person name="Diehl S.V."/>
        </authorList>
    </citation>
    <scope>NUCLEOTIDE SEQUENCE [LARGE SCALE GENOMIC DNA]</scope>
    <source>
        <strain evidence="8 9">TFFH 294</strain>
    </source>
</reference>
<dbReference type="STRING" id="599839.J4H0H6"/>
<accession>J4H0H6</accession>
<dbReference type="PANTHER" id="PTHR40463">
    <property type="entry name" value="PH-RESPONSE REGULATOR PROTEIN PALC"/>
    <property type="match status" value="1"/>
</dbReference>
<dbReference type="SUPFAM" id="SSF50249">
    <property type="entry name" value="Nucleic acid-binding proteins"/>
    <property type="match status" value="1"/>
</dbReference>
<dbReference type="PANTHER" id="PTHR40463:SF1">
    <property type="entry name" value="PH-RESPONSE REGULATOR PROTEIN PALC"/>
    <property type="match status" value="1"/>
</dbReference>
<dbReference type="GO" id="GO:0006412">
    <property type="term" value="P:translation"/>
    <property type="evidence" value="ECO:0007669"/>
    <property type="project" value="InterPro"/>
</dbReference>
<keyword evidence="5" id="KW-0687">Ribonucleoprotein</keyword>
<evidence type="ECO:0000256" key="1">
    <source>
        <dbReference type="ARBA" id="ARBA00005657"/>
    </source>
</evidence>
<dbReference type="GO" id="GO:0005886">
    <property type="term" value="C:plasma membrane"/>
    <property type="evidence" value="ECO:0007669"/>
    <property type="project" value="TreeGrafter"/>
</dbReference>
<dbReference type="GeneID" id="24093600"/>
<evidence type="ECO:0000256" key="5">
    <source>
        <dbReference type="ARBA" id="ARBA00023274"/>
    </source>
</evidence>
<dbReference type="SMART" id="SM01041">
    <property type="entry name" value="BRO1"/>
    <property type="match status" value="1"/>
</dbReference>
<dbReference type="Gene3D" id="1.25.40.280">
    <property type="entry name" value="alix/aip1 like domains"/>
    <property type="match status" value="1"/>
</dbReference>
<dbReference type="OrthoDB" id="10266451at2759"/>
<dbReference type="GO" id="GO:0003735">
    <property type="term" value="F:structural constituent of ribosome"/>
    <property type="evidence" value="ECO:0007669"/>
    <property type="project" value="InterPro"/>
</dbReference>
<dbReference type="Pfam" id="PF00164">
    <property type="entry name" value="Ribosom_S12_S23"/>
    <property type="match status" value="2"/>
</dbReference>
<dbReference type="InterPro" id="IPR037505">
    <property type="entry name" value="pH-resp_palC"/>
</dbReference>
<evidence type="ECO:0000259" key="7">
    <source>
        <dbReference type="PROSITE" id="PS51180"/>
    </source>
</evidence>
<dbReference type="PROSITE" id="PS51180">
    <property type="entry name" value="BRO1"/>
    <property type="match status" value="1"/>
</dbReference>
<keyword evidence="4" id="KW-0689">Ribosomal protein</keyword>
<dbReference type="RefSeq" id="XP_012177972.1">
    <property type="nucleotide sequence ID" value="XM_012322582.1"/>
</dbReference>
<comment type="similarity">
    <text evidence="2">Belongs to the palC family.</text>
</comment>
<gene>
    <name evidence="8" type="ORF">FIBRA_00692</name>
</gene>
<dbReference type="InterPro" id="IPR004328">
    <property type="entry name" value="BRO1_dom"/>
</dbReference>
<feature type="domain" description="BRO1" evidence="7">
    <location>
        <begin position="2"/>
        <end position="552"/>
    </location>
</feature>
<protein>
    <recommendedName>
        <fullName evidence="3">pH-response regulator protein palC</fullName>
    </recommendedName>
</protein>
<feature type="region of interest" description="Disordered" evidence="6">
    <location>
        <begin position="464"/>
        <end position="518"/>
    </location>
</feature>
<dbReference type="GO" id="GO:0071467">
    <property type="term" value="P:cellular response to pH"/>
    <property type="evidence" value="ECO:0007669"/>
    <property type="project" value="InterPro"/>
</dbReference>
<evidence type="ECO:0000313" key="9">
    <source>
        <dbReference type="Proteomes" id="UP000006352"/>
    </source>
</evidence>
<dbReference type="CDD" id="cd09245">
    <property type="entry name" value="BRO1_UmRIM23-like"/>
    <property type="match status" value="1"/>
</dbReference>
<dbReference type="PROSITE" id="PS00055">
    <property type="entry name" value="RIBOSOMAL_S12"/>
    <property type="match status" value="1"/>
</dbReference>
<proteinExistence type="inferred from homology"/>
<dbReference type="CDD" id="cd03367">
    <property type="entry name" value="Ribosomal_S23"/>
    <property type="match status" value="1"/>
</dbReference>
<evidence type="ECO:0000256" key="4">
    <source>
        <dbReference type="ARBA" id="ARBA00022980"/>
    </source>
</evidence>
<feature type="compositionally biased region" description="Basic and acidic residues" evidence="6">
    <location>
        <begin position="509"/>
        <end position="518"/>
    </location>
</feature>
<dbReference type="InterPro" id="IPR005680">
    <property type="entry name" value="Ribosomal_uS12_euk/arc"/>
</dbReference>
<dbReference type="Pfam" id="PF03097">
    <property type="entry name" value="BRO1"/>
    <property type="match status" value="1"/>
</dbReference>